<dbReference type="PROSITE" id="PS01311">
    <property type="entry name" value="LGT"/>
    <property type="match status" value="1"/>
</dbReference>
<dbReference type="GO" id="GO:0042158">
    <property type="term" value="P:lipoprotein biosynthetic process"/>
    <property type="evidence" value="ECO:0007669"/>
    <property type="project" value="UniProtKB-UniRule"/>
</dbReference>
<dbReference type="PANTHER" id="PTHR30589">
    <property type="entry name" value="PROLIPOPROTEIN DIACYLGLYCERYL TRANSFERASE"/>
    <property type="match status" value="1"/>
</dbReference>
<dbReference type="GO" id="GO:0008961">
    <property type="term" value="F:phosphatidylglycerol-prolipoprotein diacylglyceryl transferase activity"/>
    <property type="evidence" value="ECO:0007669"/>
    <property type="project" value="UniProtKB-UniRule"/>
</dbReference>
<feature type="transmembrane region" description="Helical" evidence="7">
    <location>
        <begin position="197"/>
        <end position="216"/>
    </location>
</feature>
<dbReference type="RefSeq" id="WP_116300755.1">
    <property type="nucleotide sequence ID" value="NZ_NFZV01000001.1"/>
</dbReference>
<evidence type="ECO:0000256" key="2">
    <source>
        <dbReference type="ARBA" id="ARBA00022475"/>
    </source>
</evidence>
<dbReference type="EC" id="2.5.1.145" evidence="7"/>
<evidence type="ECO:0000256" key="4">
    <source>
        <dbReference type="ARBA" id="ARBA00022692"/>
    </source>
</evidence>
<keyword evidence="9" id="KW-1185">Reference proteome</keyword>
<dbReference type="EMBL" id="NFZW01000001">
    <property type="protein sequence ID" value="RFA39290.1"/>
    <property type="molecule type" value="Genomic_DNA"/>
</dbReference>
<evidence type="ECO:0000256" key="3">
    <source>
        <dbReference type="ARBA" id="ARBA00022679"/>
    </source>
</evidence>
<comment type="caution">
    <text evidence="8">The sequence shown here is derived from an EMBL/GenBank/DDBJ whole genome shotgun (WGS) entry which is preliminary data.</text>
</comment>
<proteinExistence type="inferred from homology"/>
<reference evidence="9" key="1">
    <citation type="submission" date="2017-05" db="EMBL/GenBank/DDBJ databases">
        <authorList>
            <person name="Sharma S."/>
            <person name="Sidhu C."/>
            <person name="Pinnaka A.K."/>
        </authorList>
    </citation>
    <scope>NUCLEOTIDE SEQUENCE [LARGE SCALE GENOMIC DNA]</scope>
    <source>
        <strain evidence="9">AK93</strain>
    </source>
</reference>
<dbReference type="Proteomes" id="UP000256763">
    <property type="component" value="Unassembled WGS sequence"/>
</dbReference>
<keyword evidence="8" id="KW-0449">Lipoprotein</keyword>
<keyword evidence="4 7" id="KW-0812">Transmembrane</keyword>
<comment type="similarity">
    <text evidence="1 7">Belongs to the Lgt family.</text>
</comment>
<dbReference type="InterPro" id="IPR001640">
    <property type="entry name" value="Lgt"/>
</dbReference>
<feature type="transmembrane region" description="Helical" evidence="7">
    <location>
        <begin position="20"/>
        <end position="36"/>
    </location>
</feature>
<feature type="transmembrane region" description="Helical" evidence="7">
    <location>
        <begin position="174"/>
        <end position="191"/>
    </location>
</feature>
<feature type="transmembrane region" description="Helical" evidence="7">
    <location>
        <begin position="96"/>
        <end position="113"/>
    </location>
</feature>
<name>A0A3E0X363_9GAMM</name>
<dbReference type="UniPathway" id="UPA00664"/>
<dbReference type="PANTHER" id="PTHR30589:SF0">
    <property type="entry name" value="PHOSPHATIDYLGLYCEROL--PROLIPOPROTEIN DIACYLGLYCERYL TRANSFERASE"/>
    <property type="match status" value="1"/>
</dbReference>
<comment type="subcellular location">
    <subcellularLocation>
        <location evidence="7">Cell membrane</location>
        <topology evidence="7">Multi-pass membrane protein</topology>
    </subcellularLocation>
</comment>
<accession>A0A3E0X363</accession>
<feature type="transmembrane region" description="Helical" evidence="7">
    <location>
        <begin position="228"/>
        <end position="256"/>
    </location>
</feature>
<evidence type="ECO:0000256" key="6">
    <source>
        <dbReference type="ARBA" id="ARBA00023136"/>
    </source>
</evidence>
<comment type="catalytic activity">
    <reaction evidence="7">
        <text>L-cysteinyl-[prolipoprotein] + a 1,2-diacyl-sn-glycero-3-phospho-(1'-sn-glycerol) = an S-1,2-diacyl-sn-glyceryl-L-cysteinyl-[prolipoprotein] + sn-glycerol 1-phosphate + H(+)</text>
        <dbReference type="Rhea" id="RHEA:56712"/>
        <dbReference type="Rhea" id="RHEA-COMP:14679"/>
        <dbReference type="Rhea" id="RHEA-COMP:14680"/>
        <dbReference type="ChEBI" id="CHEBI:15378"/>
        <dbReference type="ChEBI" id="CHEBI:29950"/>
        <dbReference type="ChEBI" id="CHEBI:57685"/>
        <dbReference type="ChEBI" id="CHEBI:64716"/>
        <dbReference type="ChEBI" id="CHEBI:140658"/>
        <dbReference type="EC" id="2.5.1.145"/>
    </reaction>
</comment>
<feature type="binding site" evidence="7">
    <location>
        <position position="139"/>
    </location>
    <ligand>
        <name>a 1,2-diacyl-sn-glycero-3-phospho-(1'-sn-glycerol)</name>
        <dbReference type="ChEBI" id="CHEBI:64716"/>
    </ligand>
</feature>
<dbReference type="AlphaFoldDB" id="A0A3E0X363"/>
<dbReference type="Pfam" id="PF01790">
    <property type="entry name" value="LGT"/>
    <property type="match status" value="1"/>
</dbReference>
<feature type="transmembrane region" description="Helical" evidence="7">
    <location>
        <begin position="56"/>
        <end position="76"/>
    </location>
</feature>
<evidence type="ECO:0000256" key="1">
    <source>
        <dbReference type="ARBA" id="ARBA00007150"/>
    </source>
</evidence>
<dbReference type="GO" id="GO:0005886">
    <property type="term" value="C:plasma membrane"/>
    <property type="evidence" value="ECO:0007669"/>
    <property type="project" value="UniProtKB-SubCell"/>
</dbReference>
<keyword evidence="2 7" id="KW-1003">Cell membrane</keyword>
<dbReference type="HAMAP" id="MF_01147">
    <property type="entry name" value="Lgt"/>
    <property type="match status" value="1"/>
</dbReference>
<evidence type="ECO:0000256" key="5">
    <source>
        <dbReference type="ARBA" id="ARBA00022989"/>
    </source>
</evidence>
<dbReference type="NCBIfam" id="TIGR00544">
    <property type="entry name" value="lgt"/>
    <property type="match status" value="1"/>
</dbReference>
<comment type="function">
    <text evidence="7">Catalyzes the transfer of the diacylglyceryl group from phosphatidylglycerol to the sulfhydryl group of the N-terminal cysteine of a prolipoprotein, the first step in the formation of mature lipoproteins.</text>
</comment>
<keyword evidence="6 7" id="KW-0472">Membrane</keyword>
<evidence type="ECO:0000313" key="9">
    <source>
        <dbReference type="Proteomes" id="UP000256763"/>
    </source>
</evidence>
<keyword evidence="3 7" id="KW-0808">Transferase</keyword>
<protein>
    <recommendedName>
        <fullName evidence="7">Phosphatidylglycerol--prolipoprotein diacylglyceryl transferase</fullName>
        <ecNumber evidence="7">2.5.1.145</ecNumber>
    </recommendedName>
</protein>
<organism evidence="8 9">
    <name type="scientific">Alkalilimnicola ehrlichii</name>
    <dbReference type="NCBI Taxonomy" id="351052"/>
    <lineage>
        <taxon>Bacteria</taxon>
        <taxon>Pseudomonadati</taxon>
        <taxon>Pseudomonadota</taxon>
        <taxon>Gammaproteobacteria</taxon>
        <taxon>Chromatiales</taxon>
        <taxon>Ectothiorhodospiraceae</taxon>
        <taxon>Alkalilimnicola</taxon>
    </lineage>
</organism>
<evidence type="ECO:0000256" key="7">
    <source>
        <dbReference type="HAMAP-Rule" id="MF_01147"/>
    </source>
</evidence>
<keyword evidence="5 7" id="KW-1133">Transmembrane helix</keyword>
<sequence>MLTYPDIDPVAFQIGPFAVHWYGLMYAVGFFAAWFLGRIRARRADTPIAVQQMDDLVLYGALGAIIGGRVGYVFVYDFAAFLANPLYLFQIWQGGMSFHGGLIGGLLAFWLFAHRHKLNYLSLLDFVAPLAPFGLGAGRLGNFINGELWGKPTDLPWGMVYPPLGEMARHPSQLYQMVLEGVILFGAVWWFSSKPRARGSVAGLFLAGYGSFRFLVEFARMPDAHIGYLAFGWLTMGQILSLPMIIAGVALIAWAYRDKLSGGTAGTESKG</sequence>
<dbReference type="OrthoDB" id="871140at2"/>
<gene>
    <name evidence="7" type="primary">lgt</name>
    <name evidence="8" type="ORF">CAL65_00235</name>
</gene>
<evidence type="ECO:0000313" key="8">
    <source>
        <dbReference type="EMBL" id="RFA39290.1"/>
    </source>
</evidence>
<comment type="pathway">
    <text evidence="7">Protein modification; lipoprotein biosynthesis (diacylglyceryl transfer).</text>
</comment>